<dbReference type="Gene3D" id="1.10.10.10">
    <property type="entry name" value="Winged helix-like DNA-binding domain superfamily/Winged helix DNA-binding domain"/>
    <property type="match status" value="1"/>
</dbReference>
<sequence>MHTLSERISAGELRTGQRLGSESAIAAEFGVSRGTVRQALQDLQRLELIATRAGVGSFVTFDGQPLDADAGWARALTAAGAEVTTEILAITLEQPAARPPELAGRDVVVVSRRRLLAGRPVSYERATIPATGQLRDLPTTGLVDDSLTATLRAAGLAPGHGTQDVRVTATSPEVAAVLEHEPGTPFLHTTRTSYTRSGELVEHVESYLDPAHFSLHLTFGEPA</sequence>
<dbReference type="PROSITE" id="PS50949">
    <property type="entry name" value="HTH_GNTR"/>
    <property type="match status" value="1"/>
</dbReference>
<keyword evidence="3" id="KW-0804">Transcription</keyword>
<dbReference type="AlphaFoldDB" id="A0A2Y9AS55"/>
<evidence type="ECO:0000256" key="1">
    <source>
        <dbReference type="ARBA" id="ARBA00023015"/>
    </source>
</evidence>
<dbReference type="PANTHER" id="PTHR44846:SF17">
    <property type="entry name" value="GNTR-FAMILY TRANSCRIPTIONAL REGULATOR"/>
    <property type="match status" value="1"/>
</dbReference>
<dbReference type="GO" id="GO:0003700">
    <property type="term" value="F:DNA-binding transcription factor activity"/>
    <property type="evidence" value="ECO:0007669"/>
    <property type="project" value="InterPro"/>
</dbReference>
<dbReference type="GO" id="GO:0045892">
    <property type="term" value="P:negative regulation of DNA-templated transcription"/>
    <property type="evidence" value="ECO:0007669"/>
    <property type="project" value="TreeGrafter"/>
</dbReference>
<evidence type="ECO:0000256" key="2">
    <source>
        <dbReference type="ARBA" id="ARBA00023125"/>
    </source>
</evidence>
<evidence type="ECO:0000313" key="5">
    <source>
        <dbReference type="EMBL" id="SSA47281.1"/>
    </source>
</evidence>
<accession>A0A2Y9AS55</accession>
<protein>
    <submittedName>
        <fullName evidence="5">Transcriptional regulator, GntR family</fullName>
    </submittedName>
</protein>
<keyword evidence="6" id="KW-1185">Reference proteome</keyword>
<name>A0A2Y9AS55_9MICO</name>
<dbReference type="InterPro" id="IPR011663">
    <property type="entry name" value="UTRA"/>
</dbReference>
<dbReference type="SUPFAM" id="SSF64288">
    <property type="entry name" value="Chorismate lyase-like"/>
    <property type="match status" value="1"/>
</dbReference>
<dbReference type="Proteomes" id="UP000250222">
    <property type="component" value="Unassembled WGS sequence"/>
</dbReference>
<evidence type="ECO:0000256" key="3">
    <source>
        <dbReference type="ARBA" id="ARBA00023163"/>
    </source>
</evidence>
<dbReference type="InterPro" id="IPR028978">
    <property type="entry name" value="Chorismate_lyase_/UTRA_dom_sf"/>
</dbReference>
<dbReference type="InterPro" id="IPR036388">
    <property type="entry name" value="WH-like_DNA-bd_sf"/>
</dbReference>
<keyword evidence="2" id="KW-0238">DNA-binding</keyword>
<dbReference type="InterPro" id="IPR036390">
    <property type="entry name" value="WH_DNA-bd_sf"/>
</dbReference>
<dbReference type="SUPFAM" id="SSF46785">
    <property type="entry name" value="Winged helix' DNA-binding domain"/>
    <property type="match status" value="1"/>
</dbReference>
<dbReference type="Gene3D" id="3.40.1410.10">
    <property type="entry name" value="Chorismate lyase-like"/>
    <property type="match status" value="1"/>
</dbReference>
<reference evidence="5 6" key="1">
    <citation type="submission" date="2016-10" db="EMBL/GenBank/DDBJ databases">
        <authorList>
            <person name="Cai Z."/>
        </authorList>
    </citation>
    <scope>NUCLEOTIDE SEQUENCE [LARGE SCALE GENOMIC DNA]</scope>
    <source>
        <strain evidence="5 6">CGMCC 1.10826</strain>
    </source>
</reference>
<dbReference type="PRINTS" id="PR00035">
    <property type="entry name" value="HTHGNTR"/>
</dbReference>
<dbReference type="InterPro" id="IPR000524">
    <property type="entry name" value="Tscrpt_reg_HTH_GntR"/>
</dbReference>
<gene>
    <name evidence="5" type="ORF">SAMN05216184_12425</name>
</gene>
<evidence type="ECO:0000313" key="6">
    <source>
        <dbReference type="Proteomes" id="UP000250222"/>
    </source>
</evidence>
<dbReference type="CDD" id="cd07377">
    <property type="entry name" value="WHTH_GntR"/>
    <property type="match status" value="1"/>
</dbReference>
<dbReference type="SMART" id="SM00345">
    <property type="entry name" value="HTH_GNTR"/>
    <property type="match status" value="1"/>
</dbReference>
<keyword evidence="1" id="KW-0805">Transcription regulation</keyword>
<proteinExistence type="predicted"/>
<dbReference type="SMART" id="SM00866">
    <property type="entry name" value="UTRA"/>
    <property type="match status" value="1"/>
</dbReference>
<dbReference type="Pfam" id="PF00392">
    <property type="entry name" value="GntR"/>
    <property type="match status" value="1"/>
</dbReference>
<dbReference type="PANTHER" id="PTHR44846">
    <property type="entry name" value="MANNOSYL-D-GLYCERATE TRANSPORT/METABOLISM SYSTEM REPRESSOR MNGR-RELATED"/>
    <property type="match status" value="1"/>
</dbReference>
<feature type="domain" description="HTH gntR-type" evidence="4">
    <location>
        <begin position="1"/>
        <end position="62"/>
    </location>
</feature>
<dbReference type="InterPro" id="IPR050679">
    <property type="entry name" value="Bact_HTH_transcr_reg"/>
</dbReference>
<organism evidence="5 6">
    <name type="scientific">Georgenia satyanarayanai</name>
    <dbReference type="NCBI Taxonomy" id="860221"/>
    <lineage>
        <taxon>Bacteria</taxon>
        <taxon>Bacillati</taxon>
        <taxon>Actinomycetota</taxon>
        <taxon>Actinomycetes</taxon>
        <taxon>Micrococcales</taxon>
        <taxon>Bogoriellaceae</taxon>
        <taxon>Georgenia</taxon>
    </lineage>
</organism>
<dbReference type="GO" id="GO:0003677">
    <property type="term" value="F:DNA binding"/>
    <property type="evidence" value="ECO:0007669"/>
    <property type="project" value="UniProtKB-KW"/>
</dbReference>
<evidence type="ECO:0000259" key="4">
    <source>
        <dbReference type="PROSITE" id="PS50949"/>
    </source>
</evidence>
<dbReference type="Pfam" id="PF07702">
    <property type="entry name" value="UTRA"/>
    <property type="match status" value="1"/>
</dbReference>
<dbReference type="EMBL" id="UETB01000024">
    <property type="protein sequence ID" value="SSA47281.1"/>
    <property type="molecule type" value="Genomic_DNA"/>
</dbReference>